<evidence type="ECO:0000313" key="4">
    <source>
        <dbReference type="Proteomes" id="UP000193689"/>
    </source>
</evidence>
<feature type="region of interest" description="Disordered" evidence="1">
    <location>
        <begin position="457"/>
        <end position="575"/>
    </location>
</feature>
<protein>
    <recommendedName>
        <fullName evidence="2">F-box domain-containing protein</fullName>
    </recommendedName>
</protein>
<dbReference type="InterPro" id="IPR036047">
    <property type="entry name" value="F-box-like_dom_sf"/>
</dbReference>
<accession>A0A1Y2E1N8</accession>
<feature type="region of interest" description="Disordered" evidence="1">
    <location>
        <begin position="919"/>
        <end position="950"/>
    </location>
</feature>
<dbReference type="RefSeq" id="XP_040716416.1">
    <property type="nucleotide sequence ID" value="XM_040855880.1"/>
</dbReference>
<organism evidence="3 4">
    <name type="scientific">Pseudomassariella vexata</name>
    <dbReference type="NCBI Taxonomy" id="1141098"/>
    <lineage>
        <taxon>Eukaryota</taxon>
        <taxon>Fungi</taxon>
        <taxon>Dikarya</taxon>
        <taxon>Ascomycota</taxon>
        <taxon>Pezizomycotina</taxon>
        <taxon>Sordariomycetes</taxon>
        <taxon>Xylariomycetidae</taxon>
        <taxon>Amphisphaeriales</taxon>
        <taxon>Pseudomassariaceae</taxon>
        <taxon>Pseudomassariella</taxon>
    </lineage>
</organism>
<proteinExistence type="predicted"/>
<evidence type="ECO:0000259" key="2">
    <source>
        <dbReference type="PROSITE" id="PS50181"/>
    </source>
</evidence>
<dbReference type="SUPFAM" id="SSF81383">
    <property type="entry name" value="F-box domain"/>
    <property type="match status" value="1"/>
</dbReference>
<keyword evidence="4" id="KW-1185">Reference proteome</keyword>
<dbReference type="InParanoid" id="A0A1Y2E1N8"/>
<feature type="compositionally biased region" description="Polar residues" evidence="1">
    <location>
        <begin position="475"/>
        <end position="484"/>
    </location>
</feature>
<dbReference type="CDD" id="cd09917">
    <property type="entry name" value="F-box_SF"/>
    <property type="match status" value="1"/>
</dbReference>
<sequence>MAATTDTEALSAAGAASAPMKAGNILDLPEEVKKEIVGHCSQCDLICLSIVCKDFHELAAAQLYRNFHIVFPDEDDPSFDSPIDGLAGGLDTFVTSEYNYAKHLRDLSLDTLSSGNKAEMAYKPYLYSVSCGKFMNTLLLLTLRKAKLLDTFRWNIRVELSRPVYKALHDIPTLKHLLVRMQAGPSLYEPPPPLPYYSLPSLFSASQWPDAVPQFPPLQMNFNVPVSTTLPVTMAGLPPPLPGTTITYGPPPILGPPTPIYKPSVKSKSKTPPGSQPPTLGGFKQLESLSILDIDNLDDVDEIKTSVRNSASTLKKLKLSFSDGLATQARRPCVDMDSNESDDDDDDFQIIPMHSYDDGNSPHKAFHAQEERKSQEGFLGRIFEVEPAGPRIQKLASKKKKTKEPTSKTPGREYIDSMQEVSGRLLGSIHGTGDLTQAQQDILDIIVKAAKKYVDAEEKHAPAEPGANSKENIKPGSNSNSGPEQKTMGAAGTSKDGQASSSSGLFDNKTAKSRDDENGAKPEDIDVTAPPDEQLTVEAQEDASFGATTKDDSSPASTSVATPMATDSTEEGTSQAISQAVSMDVYQAPIISLAHEANYVDMFTDDITLKALNDVFNKDMADALNEQLGHKQESLELNMTDVQHELNVLEAEITEGQDDQDTPGTQDSPPLDRLDVKEELQRQISAYARGTRGISLDSLSIHLIPVKASVLGRAIDLRSLRRITLLNVGNQVPIWTLMAKENKVQPLALRKIFTDHVSQPFLHLVSQLECVTDLFMLERNQKHKPESFAPKSKVTLEQIRKYALRKHMATMRRLLLRNEADHSWDVDERTIKLICKRGKVLEELALVMGIRAIHAFLQHISGLIKLRALHIIAFRNEDTCLSVMRETRHFIIDTVSHYPQLQLEWISMGDEDKAERIIRKTDAQKKSKQDKDKGKGKTTANDLDAKPNSINPYPILPVDGLDVAESESEDEDDGLVQPMLKLDLIDNIQFYDVWGVRIFKKEVLSARL</sequence>
<name>A0A1Y2E1N8_9PEZI</name>
<reference evidence="3 4" key="1">
    <citation type="submission" date="2016-07" db="EMBL/GenBank/DDBJ databases">
        <title>Pervasive Adenine N6-methylation of Active Genes in Fungi.</title>
        <authorList>
            <consortium name="DOE Joint Genome Institute"/>
            <person name="Mondo S.J."/>
            <person name="Dannebaum R.O."/>
            <person name="Kuo R.C."/>
            <person name="Labutti K."/>
            <person name="Haridas S."/>
            <person name="Kuo A."/>
            <person name="Salamov A."/>
            <person name="Ahrendt S.R."/>
            <person name="Lipzen A."/>
            <person name="Sullivan W."/>
            <person name="Andreopoulos W.B."/>
            <person name="Clum A."/>
            <person name="Lindquist E."/>
            <person name="Daum C."/>
            <person name="Ramamoorthy G.K."/>
            <person name="Gryganskyi A."/>
            <person name="Culley D."/>
            <person name="Magnuson J.K."/>
            <person name="James T.Y."/>
            <person name="O'Malley M.A."/>
            <person name="Stajich J.E."/>
            <person name="Spatafora J.W."/>
            <person name="Visel A."/>
            <person name="Grigoriev I.V."/>
        </authorList>
    </citation>
    <scope>NUCLEOTIDE SEQUENCE [LARGE SCALE GENOMIC DNA]</scope>
    <source>
        <strain evidence="3 4">CBS 129021</strain>
    </source>
</reference>
<dbReference type="Pfam" id="PF00646">
    <property type="entry name" value="F-box"/>
    <property type="match status" value="1"/>
</dbReference>
<comment type="caution">
    <text evidence="3">The sequence shown here is derived from an EMBL/GenBank/DDBJ whole genome shotgun (WGS) entry which is preliminary data.</text>
</comment>
<feature type="compositionally biased region" description="Polar residues" evidence="1">
    <location>
        <begin position="554"/>
        <end position="575"/>
    </location>
</feature>
<dbReference type="AlphaFoldDB" id="A0A1Y2E1N8"/>
<feature type="domain" description="F-box" evidence="2">
    <location>
        <begin position="22"/>
        <end position="67"/>
    </location>
</feature>
<gene>
    <name evidence="3" type="ORF">BCR38DRAFT_341568</name>
</gene>
<feature type="compositionally biased region" description="Basic and acidic residues" evidence="1">
    <location>
        <begin position="509"/>
        <end position="524"/>
    </location>
</feature>
<feature type="compositionally biased region" description="Polar residues" evidence="1">
    <location>
        <begin position="495"/>
        <end position="505"/>
    </location>
</feature>
<dbReference type="InterPro" id="IPR001810">
    <property type="entry name" value="F-box_dom"/>
</dbReference>
<feature type="compositionally biased region" description="Basic and acidic residues" evidence="1">
    <location>
        <begin position="403"/>
        <end position="414"/>
    </location>
</feature>
<feature type="region of interest" description="Disordered" evidence="1">
    <location>
        <begin position="257"/>
        <end position="282"/>
    </location>
</feature>
<dbReference type="Proteomes" id="UP000193689">
    <property type="component" value="Unassembled WGS sequence"/>
</dbReference>
<evidence type="ECO:0000256" key="1">
    <source>
        <dbReference type="SAM" id="MobiDB-lite"/>
    </source>
</evidence>
<feature type="compositionally biased region" description="Basic and acidic residues" evidence="1">
    <location>
        <begin position="919"/>
        <end position="935"/>
    </location>
</feature>
<dbReference type="GeneID" id="63772092"/>
<feature type="region of interest" description="Disordered" evidence="1">
    <location>
        <begin position="390"/>
        <end position="414"/>
    </location>
</feature>
<dbReference type="STRING" id="1141098.A0A1Y2E1N8"/>
<evidence type="ECO:0000313" key="3">
    <source>
        <dbReference type="EMBL" id="ORY65264.1"/>
    </source>
</evidence>
<dbReference type="PROSITE" id="PS50181">
    <property type="entry name" value="FBOX"/>
    <property type="match status" value="1"/>
</dbReference>
<dbReference type="OrthoDB" id="4200124at2759"/>
<feature type="region of interest" description="Disordered" evidence="1">
    <location>
        <begin position="653"/>
        <end position="673"/>
    </location>
</feature>
<feature type="compositionally biased region" description="Low complexity" evidence="1">
    <location>
        <begin position="261"/>
        <end position="273"/>
    </location>
</feature>
<dbReference type="EMBL" id="MCFJ01000006">
    <property type="protein sequence ID" value="ORY65264.1"/>
    <property type="molecule type" value="Genomic_DNA"/>
</dbReference>